<dbReference type="InterPro" id="IPR044749">
    <property type="entry name" value="FANCM_DEXDc"/>
</dbReference>
<dbReference type="CDD" id="cd12091">
    <property type="entry name" value="FANCM_ID"/>
    <property type="match status" value="1"/>
</dbReference>
<comment type="caution">
    <text evidence="11">The sequence shown here is derived from an EMBL/GenBank/DDBJ whole genome shotgun (WGS) entry which is preliminary data.</text>
</comment>
<feature type="region of interest" description="Disordered" evidence="8">
    <location>
        <begin position="810"/>
        <end position="845"/>
    </location>
</feature>
<name>A0A6A4VC91_AMPAM</name>
<dbReference type="GO" id="GO:0009378">
    <property type="term" value="F:four-way junction helicase activity"/>
    <property type="evidence" value="ECO:0007669"/>
    <property type="project" value="TreeGrafter"/>
</dbReference>
<dbReference type="InterPro" id="IPR014001">
    <property type="entry name" value="Helicase_ATP-bd"/>
</dbReference>
<evidence type="ECO:0000259" key="9">
    <source>
        <dbReference type="PROSITE" id="PS51192"/>
    </source>
</evidence>
<dbReference type="GO" id="GO:0004518">
    <property type="term" value="F:nuclease activity"/>
    <property type="evidence" value="ECO:0007669"/>
    <property type="project" value="InterPro"/>
</dbReference>
<gene>
    <name evidence="11" type="primary">FANCM</name>
    <name evidence="11" type="ORF">FJT64_012716</name>
</gene>
<feature type="domain" description="Helicase ATP-binding" evidence="9">
    <location>
        <begin position="142"/>
        <end position="310"/>
    </location>
</feature>
<dbReference type="Gene3D" id="3.40.50.300">
    <property type="entry name" value="P-loop containing nucleotide triphosphate hydrolases"/>
    <property type="match status" value="2"/>
</dbReference>
<dbReference type="Pfam" id="PF02732">
    <property type="entry name" value="ERCC4"/>
    <property type="match status" value="1"/>
</dbReference>
<feature type="compositionally biased region" description="Acidic residues" evidence="8">
    <location>
        <begin position="1142"/>
        <end position="1163"/>
    </location>
</feature>
<dbReference type="GO" id="GO:0000400">
    <property type="term" value="F:four-way junction DNA binding"/>
    <property type="evidence" value="ECO:0007669"/>
    <property type="project" value="TreeGrafter"/>
</dbReference>
<dbReference type="CDD" id="cd18033">
    <property type="entry name" value="DEXDc_FANCM"/>
    <property type="match status" value="1"/>
</dbReference>
<evidence type="ECO:0000256" key="6">
    <source>
        <dbReference type="ARBA" id="ARBA00022840"/>
    </source>
</evidence>
<dbReference type="InterPro" id="IPR039686">
    <property type="entry name" value="FANCM/Mph1-like_ID"/>
</dbReference>
<feature type="compositionally biased region" description="Basic residues" evidence="8">
    <location>
        <begin position="1114"/>
        <end position="1123"/>
    </location>
</feature>
<feature type="region of interest" description="Disordered" evidence="8">
    <location>
        <begin position="949"/>
        <end position="994"/>
    </location>
</feature>
<dbReference type="PANTHER" id="PTHR14025">
    <property type="entry name" value="FANCONI ANEMIA GROUP M FANCM FAMILY MEMBER"/>
    <property type="match status" value="1"/>
</dbReference>
<feature type="compositionally biased region" description="Basic and acidic residues" evidence="8">
    <location>
        <begin position="1076"/>
        <end position="1101"/>
    </location>
</feature>
<dbReference type="SMART" id="SM00891">
    <property type="entry name" value="ERCC4"/>
    <property type="match status" value="1"/>
</dbReference>
<dbReference type="PROSITE" id="PS51192">
    <property type="entry name" value="HELICASE_ATP_BIND_1"/>
    <property type="match status" value="1"/>
</dbReference>
<feature type="domain" description="Helicase C-terminal" evidence="10">
    <location>
        <begin position="463"/>
        <end position="617"/>
    </location>
</feature>
<dbReference type="InterPro" id="IPR006166">
    <property type="entry name" value="ERCC4_domain"/>
</dbReference>
<dbReference type="GO" id="GO:0043138">
    <property type="term" value="F:3'-5' DNA helicase activity"/>
    <property type="evidence" value="ECO:0007669"/>
    <property type="project" value="InterPro"/>
</dbReference>
<keyword evidence="6" id="KW-0067">ATP-binding</keyword>
<dbReference type="GO" id="GO:0045003">
    <property type="term" value="P:double-strand break repair via synthesis-dependent strand annealing"/>
    <property type="evidence" value="ECO:0007669"/>
    <property type="project" value="TreeGrafter"/>
</dbReference>
<evidence type="ECO:0000256" key="1">
    <source>
        <dbReference type="ARBA" id="ARBA00004123"/>
    </source>
</evidence>
<dbReference type="FunFam" id="3.40.50.300:FF:000861">
    <property type="entry name" value="Fanconi anemia, complementation group M"/>
    <property type="match status" value="1"/>
</dbReference>
<feature type="compositionally biased region" description="Basic and acidic residues" evidence="8">
    <location>
        <begin position="1031"/>
        <end position="1042"/>
    </location>
</feature>
<dbReference type="Gene3D" id="1.20.1320.20">
    <property type="entry name" value="hef helicase domain"/>
    <property type="match status" value="1"/>
</dbReference>
<sequence>MKTAMQQQQQKPKQLTLFQAGFKKDEISRWGVPIGPGPSHSAPPPPQPGPSCSAAVPPGLPPQASDQQGSDVILIDDDDDDLLLAQALDQTMSEYLDTAPPLAAAAGTPLEVLPGFDAEAGTTWVYPVNYPVRQYQYNIVHTAIFENTLVSLPTGESGLGKTFIAAVLMYNFYRWYPRGKVVFLAPTRPLVAQQIDACYRIMGISREDTAELTGSMAPSDRRSRWLDRRVFFLTPQVLNNDLTTGSCPAELLRCVVIDEAHKALGNHAYCQVVRELSRHTSQFRVLALSATPGSDLKAVIQVLTNLLISRVEVRSEESPDVTPYTHGRQLEKIVVPLGDGLKAVRDKYMQSPPPGLAHHQQGLVESDFAMCMSLYHALELLQLHGVRSFHTFVQCIVRGEKGSARGRAELVRNPVFNELLNELEQKFGLRPEDGSTVGADGEQVAAPAALEQSHPKLARLRELVEQHFRDCGDTTRVMVFSQYRESVLEISAVLQQLHPTVRAMHFIGQSAGKSSRGFSQKEQLKVIAAFRTGGFNTLVSTCVGEEGLDIGDVDLIVCYDVSKSPISLVQRMGRTGRKRQGRIVVLVTEGKEDHVYNQSMYQRKSILKTIMTGTKLGPHLFKNSPRMIPRGLQPVCHRLHMTVAASSPAAATGRGRSRGRGRGGPVAGRGRGRGRGAGRGTGGGQMASLLAALAPERGPATAAYLSDDEMREWDARYKLRPGDEPVRRLPPRHPAGGTSSAVRPPNPPVLSLTEWLPWQTTLQPTHGVSHSGVSRNLVRLLAFMAEQAHTGADGYDQEMAALRRHAGIELEPSPPAPAMPPPPAPPRPASPPVRPAADLSALSESEQVAEAIRLSLLETSGADSPPPPPPPPPDWPPVAPPPLFTGWGGAAGLLSALEEALAAPLVTENEGALMMSAERTERLEARCWLEAERHGEDLFADESLFARVEEPPASSGEPATSLGFEPAPALATPASASVPPSAVAEDGSGTAVERQAREVEKPVFDLFADFFEDSDLFEGVTSNPGGAADAAGHKELPEEKNPVKPADSVEVVDLEGETPPVGWVTEFGEEGGPAGDRQEARSRQESVVESRSRQESARDSSSESVGRRPAAAAGKRRRRRRARNPFLDDEADLSTDASAASSDDESDGPDSDQYDESMIDDAPEPTQPDVDMRAVYLKSVRSPGRAAPAFRRPALPRPSDSELFSQVPHQDDDYEQPAPGPLVIIASSREVSCAPRLLSDLRAVHRARTEVRSLPAEDYIVSRRAAVVRRPAADLQTAPGRRRLVARLQRLCRLYSRCWLLVERDRVKPGTAPLPERRPRAADQLIAQLTRAGVTVLHTDSPDQSASVLSRLAAAERQAGWCLPPPPEAPPAPIEDARRRFLEALPAVSVPLAGDIRTEFGTLAQFLQSSPTELERRLAGVTSHGRAAELCQALRWSFSQQ</sequence>
<dbReference type="Gene3D" id="3.40.50.10130">
    <property type="match status" value="1"/>
</dbReference>
<feature type="region of interest" description="Disordered" evidence="8">
    <location>
        <begin position="1021"/>
        <end position="1170"/>
    </location>
</feature>
<dbReference type="InterPro" id="IPR027417">
    <property type="entry name" value="P-loop_NTPase"/>
</dbReference>
<evidence type="ECO:0000256" key="8">
    <source>
        <dbReference type="SAM" id="MobiDB-lite"/>
    </source>
</evidence>
<dbReference type="PANTHER" id="PTHR14025:SF20">
    <property type="entry name" value="FANCONI ANEMIA GROUP M PROTEIN"/>
    <property type="match status" value="1"/>
</dbReference>
<feature type="region of interest" description="Disordered" evidence="8">
    <location>
        <begin position="859"/>
        <end position="883"/>
    </location>
</feature>
<comment type="similarity">
    <text evidence="2">Belongs to the DEAD box helicase family. DEAH subfamily. FANCM sub-subfamily.</text>
</comment>
<keyword evidence="7" id="KW-0539">Nucleus</keyword>
<feature type="region of interest" description="Disordered" evidence="8">
    <location>
        <begin position="645"/>
        <end position="684"/>
    </location>
</feature>
<dbReference type="Pfam" id="PF00270">
    <property type="entry name" value="DEAD"/>
    <property type="match status" value="1"/>
</dbReference>
<evidence type="ECO:0000256" key="5">
    <source>
        <dbReference type="ARBA" id="ARBA00022806"/>
    </source>
</evidence>
<proteinExistence type="inferred from homology"/>
<protein>
    <submittedName>
        <fullName evidence="11">Fanconi anemia group M protein</fullName>
    </submittedName>
</protein>
<feature type="compositionally biased region" description="Low complexity" evidence="8">
    <location>
        <begin position="966"/>
        <end position="984"/>
    </location>
</feature>
<dbReference type="SUPFAM" id="SSF52540">
    <property type="entry name" value="P-loop containing nucleoside triphosphate hydrolases"/>
    <property type="match status" value="1"/>
</dbReference>
<dbReference type="InterPro" id="IPR001650">
    <property type="entry name" value="Helicase_C-like"/>
</dbReference>
<accession>A0A6A4VC91</accession>
<dbReference type="CDD" id="cd18801">
    <property type="entry name" value="SF2_C_FANCM_Hef"/>
    <property type="match status" value="1"/>
</dbReference>
<dbReference type="GO" id="GO:0036297">
    <property type="term" value="P:interstrand cross-link repair"/>
    <property type="evidence" value="ECO:0007669"/>
    <property type="project" value="TreeGrafter"/>
</dbReference>
<feature type="region of interest" description="Disordered" evidence="8">
    <location>
        <begin position="722"/>
        <end position="745"/>
    </location>
</feature>
<evidence type="ECO:0000313" key="11">
    <source>
        <dbReference type="EMBL" id="KAF0288910.1"/>
    </source>
</evidence>
<evidence type="ECO:0000256" key="2">
    <source>
        <dbReference type="ARBA" id="ARBA00009889"/>
    </source>
</evidence>
<dbReference type="Proteomes" id="UP000440578">
    <property type="component" value="Unassembled WGS sequence"/>
</dbReference>
<dbReference type="InterPro" id="IPR011335">
    <property type="entry name" value="Restrct_endonuc-II-like"/>
</dbReference>
<feature type="region of interest" description="Disordered" evidence="8">
    <location>
        <begin position="28"/>
        <end position="68"/>
    </location>
</feature>
<dbReference type="EMBL" id="VIIS01002073">
    <property type="protein sequence ID" value="KAF0288910.1"/>
    <property type="molecule type" value="Genomic_DNA"/>
</dbReference>
<keyword evidence="5" id="KW-0347">Helicase</keyword>
<dbReference type="SMART" id="SM00487">
    <property type="entry name" value="DEXDc"/>
    <property type="match status" value="1"/>
</dbReference>
<evidence type="ECO:0000256" key="7">
    <source>
        <dbReference type="ARBA" id="ARBA00023242"/>
    </source>
</evidence>
<dbReference type="PROSITE" id="PS51194">
    <property type="entry name" value="HELICASE_CTER"/>
    <property type="match status" value="1"/>
</dbReference>
<feature type="compositionally biased region" description="Pro residues" evidence="8">
    <location>
        <begin position="864"/>
        <end position="883"/>
    </location>
</feature>
<evidence type="ECO:0000256" key="4">
    <source>
        <dbReference type="ARBA" id="ARBA00022801"/>
    </source>
</evidence>
<reference evidence="11 12" key="1">
    <citation type="submission" date="2019-07" db="EMBL/GenBank/DDBJ databases">
        <title>Draft genome assembly of a fouling barnacle, Amphibalanus amphitrite (Darwin, 1854): The first reference genome for Thecostraca.</title>
        <authorList>
            <person name="Kim W."/>
        </authorList>
    </citation>
    <scope>NUCLEOTIDE SEQUENCE [LARGE SCALE GENOMIC DNA]</scope>
    <source>
        <strain evidence="11">SNU_AA5</strain>
        <tissue evidence="11">Soma without cirri and trophi</tissue>
    </source>
</reference>
<feature type="compositionally biased region" description="Low complexity" evidence="8">
    <location>
        <begin position="645"/>
        <end position="654"/>
    </location>
</feature>
<evidence type="ECO:0000313" key="12">
    <source>
        <dbReference type="Proteomes" id="UP000440578"/>
    </source>
</evidence>
<organism evidence="11 12">
    <name type="scientific">Amphibalanus amphitrite</name>
    <name type="common">Striped barnacle</name>
    <name type="synonym">Balanus amphitrite</name>
    <dbReference type="NCBI Taxonomy" id="1232801"/>
    <lineage>
        <taxon>Eukaryota</taxon>
        <taxon>Metazoa</taxon>
        <taxon>Ecdysozoa</taxon>
        <taxon>Arthropoda</taxon>
        <taxon>Crustacea</taxon>
        <taxon>Multicrustacea</taxon>
        <taxon>Cirripedia</taxon>
        <taxon>Thoracica</taxon>
        <taxon>Thoracicalcarea</taxon>
        <taxon>Balanomorpha</taxon>
        <taxon>Balanoidea</taxon>
        <taxon>Balanidae</taxon>
        <taxon>Amphibalaninae</taxon>
        <taxon>Amphibalanus</taxon>
    </lineage>
</organism>
<dbReference type="Pfam" id="PF16783">
    <property type="entry name" value="FANCM-MHF_bd"/>
    <property type="match status" value="1"/>
</dbReference>
<dbReference type="GO" id="GO:0005524">
    <property type="term" value="F:ATP binding"/>
    <property type="evidence" value="ECO:0007669"/>
    <property type="project" value="UniProtKB-KW"/>
</dbReference>
<feature type="compositionally biased region" description="Low complexity" evidence="8">
    <location>
        <begin position="1183"/>
        <end position="1193"/>
    </location>
</feature>
<dbReference type="InterPro" id="IPR011545">
    <property type="entry name" value="DEAD/DEAH_box_helicase_dom"/>
</dbReference>
<dbReference type="GO" id="GO:0016787">
    <property type="term" value="F:hydrolase activity"/>
    <property type="evidence" value="ECO:0007669"/>
    <property type="project" value="UniProtKB-KW"/>
</dbReference>
<dbReference type="SUPFAM" id="SSF52980">
    <property type="entry name" value="Restriction endonuclease-like"/>
    <property type="match status" value="1"/>
</dbReference>
<dbReference type="OrthoDB" id="6513042at2759"/>
<comment type="subcellular location">
    <subcellularLocation>
        <location evidence="1">Nucleus</location>
    </subcellularLocation>
</comment>
<keyword evidence="12" id="KW-1185">Reference proteome</keyword>
<feature type="compositionally biased region" description="Pro residues" evidence="8">
    <location>
        <begin position="812"/>
        <end position="834"/>
    </location>
</feature>
<dbReference type="SMART" id="SM00490">
    <property type="entry name" value="HELICc"/>
    <property type="match status" value="1"/>
</dbReference>
<evidence type="ECO:0000259" key="10">
    <source>
        <dbReference type="PROSITE" id="PS51194"/>
    </source>
</evidence>
<evidence type="ECO:0000256" key="3">
    <source>
        <dbReference type="ARBA" id="ARBA00022741"/>
    </source>
</evidence>
<feature type="region of interest" description="Disordered" evidence="8">
    <location>
        <begin position="1183"/>
        <end position="1206"/>
    </location>
</feature>
<keyword evidence="3" id="KW-0547">Nucleotide-binding</keyword>
<keyword evidence="4" id="KW-0378">Hydrolase</keyword>
<dbReference type="InterPro" id="IPR031879">
    <property type="entry name" value="FANCM-MHF-bd"/>
</dbReference>
<dbReference type="Pfam" id="PF00271">
    <property type="entry name" value="Helicase_C"/>
    <property type="match status" value="1"/>
</dbReference>
<dbReference type="GO" id="GO:0005634">
    <property type="term" value="C:nucleus"/>
    <property type="evidence" value="ECO:0007669"/>
    <property type="project" value="UniProtKB-SubCell"/>
</dbReference>